<gene>
    <name evidence="2" type="ORF">ACFOSV_02380</name>
</gene>
<accession>A0ABV8AQ20</accession>
<proteinExistence type="predicted"/>
<dbReference type="Proteomes" id="UP001595805">
    <property type="component" value="Unassembled WGS sequence"/>
</dbReference>
<sequence>MENRIRELLQKYWEAETSLDEERELRELLQSADGFKEEKALFQGLGQWSQLEPKLEKPAKTKVRRITPVWLNWAASLLILISTVWIWQSREQQKAEEQAYQEVMMALSMIQTNLAKGKESMKAMDDLKYLNTTQQIFKQEDN</sequence>
<comment type="caution">
    <text evidence="2">The sequence shown here is derived from an EMBL/GenBank/DDBJ whole genome shotgun (WGS) entry which is preliminary data.</text>
</comment>
<protein>
    <recommendedName>
        <fullName evidence="4">Anti-sigma factor</fullName>
    </recommendedName>
</protein>
<keyword evidence="1" id="KW-0472">Membrane</keyword>
<evidence type="ECO:0000313" key="3">
    <source>
        <dbReference type="Proteomes" id="UP001595805"/>
    </source>
</evidence>
<evidence type="ECO:0008006" key="4">
    <source>
        <dbReference type="Google" id="ProtNLM"/>
    </source>
</evidence>
<keyword evidence="1" id="KW-0812">Transmembrane</keyword>
<keyword evidence="1" id="KW-1133">Transmembrane helix</keyword>
<dbReference type="EMBL" id="JBHRZS010000003">
    <property type="protein sequence ID" value="MFC3879001.1"/>
    <property type="molecule type" value="Genomic_DNA"/>
</dbReference>
<organism evidence="2 3">
    <name type="scientific">Algoriphagus namhaensis</name>
    <dbReference type="NCBI Taxonomy" id="915353"/>
    <lineage>
        <taxon>Bacteria</taxon>
        <taxon>Pseudomonadati</taxon>
        <taxon>Bacteroidota</taxon>
        <taxon>Cytophagia</taxon>
        <taxon>Cytophagales</taxon>
        <taxon>Cyclobacteriaceae</taxon>
        <taxon>Algoriphagus</taxon>
    </lineage>
</organism>
<keyword evidence="3" id="KW-1185">Reference proteome</keyword>
<evidence type="ECO:0000256" key="1">
    <source>
        <dbReference type="SAM" id="Phobius"/>
    </source>
</evidence>
<feature type="transmembrane region" description="Helical" evidence="1">
    <location>
        <begin position="69"/>
        <end position="87"/>
    </location>
</feature>
<dbReference type="RefSeq" id="WP_377903015.1">
    <property type="nucleotide sequence ID" value="NZ_JBHRZS010000003.1"/>
</dbReference>
<evidence type="ECO:0000313" key="2">
    <source>
        <dbReference type="EMBL" id="MFC3879001.1"/>
    </source>
</evidence>
<reference evidence="3" key="1">
    <citation type="journal article" date="2019" name="Int. J. Syst. Evol. Microbiol.">
        <title>The Global Catalogue of Microorganisms (GCM) 10K type strain sequencing project: providing services to taxonomists for standard genome sequencing and annotation.</title>
        <authorList>
            <consortium name="The Broad Institute Genomics Platform"/>
            <consortium name="The Broad Institute Genome Sequencing Center for Infectious Disease"/>
            <person name="Wu L."/>
            <person name="Ma J."/>
        </authorList>
    </citation>
    <scope>NUCLEOTIDE SEQUENCE [LARGE SCALE GENOMIC DNA]</scope>
    <source>
        <strain evidence="3">CCUG 60523</strain>
    </source>
</reference>
<name>A0ABV8AQ20_9BACT</name>